<comment type="similarity">
    <text evidence="2">Belongs to the methyl-accepting chemotaxis (MCP) protein family.</text>
</comment>
<dbReference type="SUPFAM" id="SSF58104">
    <property type="entry name" value="Methyl-accepting chemotaxis protein (MCP) signaling domain"/>
    <property type="match status" value="1"/>
</dbReference>
<feature type="domain" description="Methyl-accepting transducer" evidence="4">
    <location>
        <begin position="20"/>
        <end position="76"/>
    </location>
</feature>
<evidence type="ECO:0000259" key="4">
    <source>
        <dbReference type="PROSITE" id="PS50111"/>
    </source>
</evidence>
<dbReference type="PRINTS" id="PR00260">
    <property type="entry name" value="CHEMTRNSDUCR"/>
</dbReference>
<dbReference type="PANTHER" id="PTHR32089">
    <property type="entry name" value="METHYL-ACCEPTING CHEMOTAXIS PROTEIN MCPB"/>
    <property type="match status" value="1"/>
</dbReference>
<dbReference type="Gene3D" id="1.10.287.950">
    <property type="entry name" value="Methyl-accepting chemotaxis protein"/>
    <property type="match status" value="1"/>
</dbReference>
<evidence type="ECO:0000313" key="5">
    <source>
        <dbReference type="EMBL" id="OYQ21125.1"/>
    </source>
</evidence>
<reference evidence="5 6" key="1">
    <citation type="submission" date="2017-07" db="EMBL/GenBank/DDBJ databases">
        <title>Elstera cyanobacteriorum sp. nov., a novel bacterium isolated from cyanobacterial aggregates in a eutrophic lake.</title>
        <authorList>
            <person name="Cai H."/>
        </authorList>
    </citation>
    <scope>NUCLEOTIDE SEQUENCE [LARGE SCALE GENOMIC DNA]</scope>
    <source>
        <strain evidence="5 6">TH019</strain>
    </source>
</reference>
<dbReference type="InterPro" id="IPR029151">
    <property type="entry name" value="Sensor-like_sf"/>
</dbReference>
<dbReference type="GO" id="GO:0007165">
    <property type="term" value="P:signal transduction"/>
    <property type="evidence" value="ECO:0007669"/>
    <property type="project" value="UniProtKB-KW"/>
</dbReference>
<sequence length="363" mass="39480">MQEQILALSKEVSDLATMKVSEIQNVMRTTKILALNALIEAGRAGEYGKGFAVVAHEVSNISQRISDIASALNDSMADRIGALNDVGTQLIASQRCSRATDLALNMIEIIDRNLYERSCDVRWWATDSAMVAAASNPTPENCAFASKRLGVILDSYTVYLDLWVLDRQGNIIANGRPNRYPGLIGQNYAHAPWFGQALSTRDGTDFAVADISRESRLGNQSVATYATAIRAGGATDGAAQGVLAIFFDWENQSQTVVDQVRLTPEEKPRTRCLLIDAQHRIIAASKGSGYTLGDRYRLDIKRGEEQGAFVRADGTIVGYSLTPGYETYDGLGWYGIIEQASVLSHGHANGNDHPSAWLPHAAQ</sequence>
<protein>
    <submittedName>
        <fullName evidence="5">Chemotaxis protein</fullName>
    </submittedName>
</protein>
<accession>A0A255XXK9</accession>
<dbReference type="PANTHER" id="PTHR32089:SF112">
    <property type="entry name" value="LYSOZYME-LIKE PROTEIN-RELATED"/>
    <property type="match status" value="1"/>
</dbReference>
<name>A0A255XXK9_9PROT</name>
<dbReference type="Gene3D" id="3.30.450.20">
    <property type="entry name" value="PAS domain"/>
    <property type="match status" value="1"/>
</dbReference>
<dbReference type="GO" id="GO:0004888">
    <property type="term" value="F:transmembrane signaling receptor activity"/>
    <property type="evidence" value="ECO:0007669"/>
    <property type="project" value="InterPro"/>
</dbReference>
<dbReference type="OrthoDB" id="9814866at2"/>
<evidence type="ECO:0000256" key="1">
    <source>
        <dbReference type="ARBA" id="ARBA00023224"/>
    </source>
</evidence>
<dbReference type="AlphaFoldDB" id="A0A255XXK9"/>
<dbReference type="Proteomes" id="UP000216361">
    <property type="component" value="Unassembled WGS sequence"/>
</dbReference>
<dbReference type="InterPro" id="IPR004090">
    <property type="entry name" value="Chemotax_Me-accpt_rcpt"/>
</dbReference>
<dbReference type="Pfam" id="PF00015">
    <property type="entry name" value="MCPsignal"/>
    <property type="match status" value="1"/>
</dbReference>
<dbReference type="EMBL" id="NOXS01000024">
    <property type="protein sequence ID" value="OYQ21125.1"/>
    <property type="molecule type" value="Genomic_DNA"/>
</dbReference>
<evidence type="ECO:0000256" key="2">
    <source>
        <dbReference type="ARBA" id="ARBA00029447"/>
    </source>
</evidence>
<organism evidence="5 6">
    <name type="scientific">Elstera cyanobacteriorum</name>
    <dbReference type="NCBI Taxonomy" id="2022747"/>
    <lineage>
        <taxon>Bacteria</taxon>
        <taxon>Pseudomonadati</taxon>
        <taxon>Pseudomonadota</taxon>
        <taxon>Alphaproteobacteria</taxon>
        <taxon>Rhodospirillales</taxon>
        <taxon>Rhodospirillaceae</taxon>
        <taxon>Elstera</taxon>
    </lineage>
</organism>
<gene>
    <name evidence="5" type="ORF">CHR90_02730</name>
</gene>
<dbReference type="GO" id="GO:0006935">
    <property type="term" value="P:chemotaxis"/>
    <property type="evidence" value="ECO:0007669"/>
    <property type="project" value="InterPro"/>
</dbReference>
<keyword evidence="6" id="KW-1185">Reference proteome</keyword>
<dbReference type="GO" id="GO:0016020">
    <property type="term" value="C:membrane"/>
    <property type="evidence" value="ECO:0007669"/>
    <property type="project" value="InterPro"/>
</dbReference>
<dbReference type="RefSeq" id="WP_094407449.1">
    <property type="nucleotide sequence ID" value="NZ_BMJZ01000012.1"/>
</dbReference>
<dbReference type="InterPro" id="IPR004089">
    <property type="entry name" value="MCPsignal_dom"/>
</dbReference>
<keyword evidence="1 3" id="KW-0807">Transducer</keyword>
<comment type="caution">
    <text evidence="5">The sequence shown here is derived from an EMBL/GenBank/DDBJ whole genome shotgun (WGS) entry which is preliminary data.</text>
</comment>
<proteinExistence type="inferred from homology"/>
<dbReference type="PROSITE" id="PS50111">
    <property type="entry name" value="CHEMOTAXIS_TRANSDUC_2"/>
    <property type="match status" value="1"/>
</dbReference>
<evidence type="ECO:0000256" key="3">
    <source>
        <dbReference type="PROSITE-ProRule" id="PRU00284"/>
    </source>
</evidence>
<evidence type="ECO:0000313" key="6">
    <source>
        <dbReference type="Proteomes" id="UP000216361"/>
    </source>
</evidence>
<dbReference type="SUPFAM" id="SSF103190">
    <property type="entry name" value="Sensory domain-like"/>
    <property type="match status" value="1"/>
</dbReference>